<dbReference type="Proteomes" id="UP001219525">
    <property type="component" value="Unassembled WGS sequence"/>
</dbReference>
<proteinExistence type="predicted"/>
<dbReference type="AlphaFoldDB" id="A0AAD6USE0"/>
<gene>
    <name evidence="1" type="ORF">GGX14DRAFT_408783</name>
</gene>
<protein>
    <submittedName>
        <fullName evidence="1">Uncharacterized protein</fullName>
    </submittedName>
</protein>
<evidence type="ECO:0000313" key="2">
    <source>
        <dbReference type="Proteomes" id="UP001219525"/>
    </source>
</evidence>
<name>A0AAD6USE0_9AGAR</name>
<evidence type="ECO:0000313" key="1">
    <source>
        <dbReference type="EMBL" id="KAJ7189476.1"/>
    </source>
</evidence>
<reference evidence="1" key="1">
    <citation type="submission" date="2023-03" db="EMBL/GenBank/DDBJ databases">
        <title>Massive genome expansion in bonnet fungi (Mycena s.s.) driven by repeated elements and novel gene families across ecological guilds.</title>
        <authorList>
            <consortium name="Lawrence Berkeley National Laboratory"/>
            <person name="Harder C.B."/>
            <person name="Miyauchi S."/>
            <person name="Viragh M."/>
            <person name="Kuo A."/>
            <person name="Thoen E."/>
            <person name="Andreopoulos B."/>
            <person name="Lu D."/>
            <person name="Skrede I."/>
            <person name="Drula E."/>
            <person name="Henrissat B."/>
            <person name="Morin E."/>
            <person name="Kohler A."/>
            <person name="Barry K."/>
            <person name="LaButti K."/>
            <person name="Morin E."/>
            <person name="Salamov A."/>
            <person name="Lipzen A."/>
            <person name="Mereny Z."/>
            <person name="Hegedus B."/>
            <person name="Baldrian P."/>
            <person name="Stursova M."/>
            <person name="Weitz H."/>
            <person name="Taylor A."/>
            <person name="Grigoriev I.V."/>
            <person name="Nagy L.G."/>
            <person name="Martin F."/>
            <person name="Kauserud H."/>
        </authorList>
    </citation>
    <scope>NUCLEOTIDE SEQUENCE</scope>
    <source>
        <strain evidence="1">9144</strain>
    </source>
</reference>
<keyword evidence="2" id="KW-1185">Reference proteome</keyword>
<comment type="caution">
    <text evidence="1">The sequence shown here is derived from an EMBL/GenBank/DDBJ whole genome shotgun (WGS) entry which is preliminary data.</text>
</comment>
<accession>A0AAD6USE0</accession>
<sequence>MSSVWLIRELFGWGHWTWRWGNWKAQLPFRICPHEPNVSCSTRTIRQPRISPRASEYSQRGFGGADVRPLGKVTGSGKPVGFSGRVDRVRVAGWHFYKPETRGFLLGTVWDWHWMSLTSDAYVVTILHRVQRIPYSNSQRCEKVDYQDWSLYQPRRAPSMVINRRYTINESIQLEASWRINEGSRARYHVTAWGTQAHGVEVRIQANVVRDTCAVRRSAITQKKSTNAWAWYSSSTLTKCVLGTFWASLIARAAHWLCTRV</sequence>
<dbReference type="EMBL" id="JARJCW010000176">
    <property type="protein sequence ID" value="KAJ7189476.1"/>
    <property type="molecule type" value="Genomic_DNA"/>
</dbReference>
<organism evidence="1 2">
    <name type="scientific">Mycena pura</name>
    <dbReference type="NCBI Taxonomy" id="153505"/>
    <lineage>
        <taxon>Eukaryota</taxon>
        <taxon>Fungi</taxon>
        <taxon>Dikarya</taxon>
        <taxon>Basidiomycota</taxon>
        <taxon>Agaricomycotina</taxon>
        <taxon>Agaricomycetes</taxon>
        <taxon>Agaricomycetidae</taxon>
        <taxon>Agaricales</taxon>
        <taxon>Marasmiineae</taxon>
        <taxon>Mycenaceae</taxon>
        <taxon>Mycena</taxon>
    </lineage>
</organism>